<dbReference type="EC" id="2.7.1.184" evidence="6"/>
<dbReference type="AlphaFoldDB" id="A0A2Z2P1Y7"/>
<proteinExistence type="inferred from homology"/>
<sequence length="305" mass="32467">MASGLIAADITFRVGEMPRRAEKYRAEDVRFSLGGGGAIAAVAMQRLGAEVQLAGRLGDDLFGDVLRTELLGRSVGHSLVVCIRDSKSPISSVFVDASGDRQIVNYRGADEASIAREASTVLDVQLLQALEIPEAVLVDTRWEAAALQVLSYAKQMGIPAVIDAEAPVSHAAMALASHLAFSRQGLRDFASVDSVEQGLRMAQMQFGNWVCVTDGEQGVYWLDEGKLAHMSAFAVTAVDTLGAGDVWHAAFTLQLAKRCPEQVAIEFANAAAALKCMSPDGLDGIPDEGEVLAFMKQRTGADSQI</sequence>
<dbReference type="InterPro" id="IPR002173">
    <property type="entry name" value="Carboh/pur_kinase_PfkB_CS"/>
</dbReference>
<dbReference type="GO" id="GO:0016301">
    <property type="term" value="F:kinase activity"/>
    <property type="evidence" value="ECO:0007669"/>
    <property type="project" value="UniProtKB-KW"/>
</dbReference>
<evidence type="ECO:0000313" key="6">
    <source>
        <dbReference type="EMBL" id="ASJ76581.1"/>
    </source>
</evidence>
<dbReference type="KEGG" id="gai:IMCC3135_32680"/>
<dbReference type="PRINTS" id="PR00990">
    <property type="entry name" value="RIBOKINASE"/>
</dbReference>
<dbReference type="InterPro" id="IPR011611">
    <property type="entry name" value="PfkB_dom"/>
</dbReference>
<dbReference type="InterPro" id="IPR029056">
    <property type="entry name" value="Ribokinase-like"/>
</dbReference>
<dbReference type="PANTHER" id="PTHR10584:SF157">
    <property type="entry name" value="SULFOFRUCTOSE KINASE"/>
    <property type="match status" value="1"/>
</dbReference>
<dbReference type="Proteomes" id="UP000250079">
    <property type="component" value="Chromosome"/>
</dbReference>
<evidence type="ECO:0000259" key="5">
    <source>
        <dbReference type="Pfam" id="PF00294"/>
    </source>
</evidence>
<dbReference type="GO" id="GO:0061594">
    <property type="term" value="F:6-deoxy-6-sulfofructose kinase activity"/>
    <property type="evidence" value="ECO:0007669"/>
    <property type="project" value="UniProtKB-EC"/>
</dbReference>
<protein>
    <submittedName>
        <fullName evidence="6">Sulfofructose kinase</fullName>
        <ecNumber evidence="6">2.7.1.184</ecNumber>
    </submittedName>
</protein>
<dbReference type="SUPFAM" id="SSF53613">
    <property type="entry name" value="Ribokinase-like"/>
    <property type="match status" value="1"/>
</dbReference>
<reference evidence="6 7" key="1">
    <citation type="submission" date="2016-12" db="EMBL/GenBank/DDBJ databases">
        <authorList>
            <person name="Song W.-J."/>
            <person name="Kurnit D.M."/>
        </authorList>
    </citation>
    <scope>NUCLEOTIDE SEQUENCE [LARGE SCALE GENOMIC DNA]</scope>
    <source>
        <strain evidence="6 7">IMCC3135</strain>
    </source>
</reference>
<dbReference type="EMBL" id="CP018632">
    <property type="protein sequence ID" value="ASJ76581.1"/>
    <property type="molecule type" value="Genomic_DNA"/>
</dbReference>
<evidence type="ECO:0000256" key="1">
    <source>
        <dbReference type="ARBA" id="ARBA00010688"/>
    </source>
</evidence>
<keyword evidence="3 4" id="KW-0418">Kinase</keyword>
<evidence type="ECO:0000256" key="4">
    <source>
        <dbReference type="RuleBase" id="RU003704"/>
    </source>
</evidence>
<gene>
    <name evidence="6" type="primary">yihV</name>
    <name evidence="6" type="ORF">IMCC3135_32680</name>
</gene>
<dbReference type="PROSITE" id="PS00584">
    <property type="entry name" value="PFKB_KINASES_2"/>
    <property type="match status" value="1"/>
</dbReference>
<dbReference type="PANTHER" id="PTHR10584">
    <property type="entry name" value="SUGAR KINASE"/>
    <property type="match status" value="1"/>
</dbReference>
<evidence type="ECO:0000256" key="3">
    <source>
        <dbReference type="ARBA" id="ARBA00022777"/>
    </source>
</evidence>
<evidence type="ECO:0000256" key="2">
    <source>
        <dbReference type="ARBA" id="ARBA00022679"/>
    </source>
</evidence>
<dbReference type="InterPro" id="IPR002139">
    <property type="entry name" value="Ribo/fructo_kinase"/>
</dbReference>
<dbReference type="GO" id="GO:0006796">
    <property type="term" value="P:phosphate-containing compound metabolic process"/>
    <property type="evidence" value="ECO:0007669"/>
    <property type="project" value="UniProtKB-ARBA"/>
</dbReference>
<accession>A0A2Z2P1Y7</accession>
<dbReference type="Pfam" id="PF00294">
    <property type="entry name" value="PfkB"/>
    <property type="match status" value="1"/>
</dbReference>
<comment type="similarity">
    <text evidence="1 4">Belongs to the carbohydrate kinase PfkB family.</text>
</comment>
<dbReference type="GO" id="GO:0005829">
    <property type="term" value="C:cytosol"/>
    <property type="evidence" value="ECO:0007669"/>
    <property type="project" value="TreeGrafter"/>
</dbReference>
<keyword evidence="2 4" id="KW-0808">Transferase</keyword>
<feature type="domain" description="Carbohydrate kinase PfkB" evidence="5">
    <location>
        <begin position="5"/>
        <end position="280"/>
    </location>
</feature>
<organism evidence="6 7">
    <name type="scientific">Granulosicoccus antarcticus IMCC3135</name>
    <dbReference type="NCBI Taxonomy" id="1192854"/>
    <lineage>
        <taxon>Bacteria</taxon>
        <taxon>Pseudomonadati</taxon>
        <taxon>Pseudomonadota</taxon>
        <taxon>Gammaproteobacteria</taxon>
        <taxon>Chromatiales</taxon>
        <taxon>Granulosicoccaceae</taxon>
        <taxon>Granulosicoccus</taxon>
    </lineage>
</organism>
<name>A0A2Z2P1Y7_9GAMM</name>
<evidence type="ECO:0000313" key="7">
    <source>
        <dbReference type="Proteomes" id="UP000250079"/>
    </source>
</evidence>
<keyword evidence="7" id="KW-1185">Reference proteome</keyword>
<dbReference type="Gene3D" id="3.40.1190.20">
    <property type="match status" value="1"/>
</dbReference>